<dbReference type="EMBL" id="VOBQ01000023">
    <property type="protein sequence ID" value="TWO67775.1"/>
    <property type="molecule type" value="Genomic_DNA"/>
</dbReference>
<evidence type="ECO:0000313" key="2">
    <source>
        <dbReference type="Proteomes" id="UP000318199"/>
    </source>
</evidence>
<gene>
    <name evidence="1" type="ORF">FN976_25660</name>
</gene>
<dbReference type="Proteomes" id="UP000318199">
    <property type="component" value="Unassembled WGS sequence"/>
</dbReference>
<name>A0A562ZHI8_9BURK</name>
<evidence type="ECO:0000313" key="1">
    <source>
        <dbReference type="EMBL" id="TWO67775.1"/>
    </source>
</evidence>
<organism evidence="1 2">
    <name type="scientific">Caenimonas sedimenti</name>
    <dbReference type="NCBI Taxonomy" id="2596921"/>
    <lineage>
        <taxon>Bacteria</taxon>
        <taxon>Pseudomonadati</taxon>
        <taxon>Pseudomonadota</taxon>
        <taxon>Betaproteobacteria</taxon>
        <taxon>Burkholderiales</taxon>
        <taxon>Comamonadaceae</taxon>
        <taxon>Caenimonas</taxon>
    </lineage>
</organism>
<protein>
    <submittedName>
        <fullName evidence="1">Uncharacterized protein</fullName>
    </submittedName>
</protein>
<dbReference type="RefSeq" id="WP_145896310.1">
    <property type="nucleotide sequence ID" value="NZ_VOBQ01000023.1"/>
</dbReference>
<sequence>MPYPYTVMLVDAVELPSVIRVRAEARCAAALERALGGPEAVVSALTAYTAANDSPPENLDADTMAMAARWYRVAEQARQEGLRNLSVPQEAHFDIRLQRGATSSNTS</sequence>
<accession>A0A562ZHI8</accession>
<comment type="caution">
    <text evidence="1">The sequence shown here is derived from an EMBL/GenBank/DDBJ whole genome shotgun (WGS) entry which is preliminary data.</text>
</comment>
<dbReference type="OrthoDB" id="8686404at2"/>
<dbReference type="AlphaFoldDB" id="A0A562ZHI8"/>
<reference evidence="1 2" key="1">
    <citation type="submission" date="2019-07" db="EMBL/GenBank/DDBJ databases">
        <title>Caenimonas sedimenti sp. nov., isolated from activated sludge.</title>
        <authorList>
            <person name="Xu J."/>
        </authorList>
    </citation>
    <scope>NUCLEOTIDE SEQUENCE [LARGE SCALE GENOMIC DNA]</scope>
    <source>
        <strain evidence="1 2">HX-9-20</strain>
    </source>
</reference>
<keyword evidence="2" id="KW-1185">Reference proteome</keyword>
<proteinExistence type="predicted"/>